<dbReference type="EMBL" id="CZCS02000170">
    <property type="protein sequence ID" value="VXD17201.1"/>
    <property type="molecule type" value="Genomic_DNA"/>
</dbReference>
<proteinExistence type="predicted"/>
<evidence type="ECO:0000256" key="1">
    <source>
        <dbReference type="SAM" id="Coils"/>
    </source>
</evidence>
<reference evidence="3 4" key="1">
    <citation type="submission" date="2019-10" db="EMBL/GenBank/DDBJ databases">
        <authorList>
            <consortium name="Genoscope - CEA"/>
            <person name="William W."/>
        </authorList>
    </citation>
    <scope>NUCLEOTIDE SEQUENCE [LARGE SCALE GENOMIC DNA]</scope>
    <source>
        <strain evidence="3">BBR_PRJEB10994</strain>
    </source>
</reference>
<dbReference type="Proteomes" id="UP000182190">
    <property type="component" value="Unassembled WGS sequence"/>
</dbReference>
<evidence type="ECO:0000313" key="4">
    <source>
        <dbReference type="Proteomes" id="UP000182190"/>
    </source>
</evidence>
<keyword evidence="1" id="KW-0175">Coiled coil</keyword>
<evidence type="ECO:0000313" key="2">
    <source>
        <dbReference type="EMBL" id="VXD10657.1"/>
    </source>
</evidence>
<dbReference type="EMBL" id="CZCS02000003">
    <property type="protein sequence ID" value="VXD10657.1"/>
    <property type="molecule type" value="Genomic_DNA"/>
</dbReference>
<feature type="coiled-coil region" evidence="1">
    <location>
        <begin position="118"/>
        <end position="152"/>
    </location>
</feature>
<sequence length="182" mass="21172">MIPNKSQFISELEVDSEIDSEVNYELSIEPNQSLRKFVEQKFVIKSISEQLIELESDAIAEALQIHQDNMNNNKNNVIYQDSIAKVVICFRQKYVSSKDSPELAKLEELIRSEEIIILKRNGEKLNKLDSEIEELENQIKALEVRKEKLLSSKRIESLKSEYQQLIQNLAYKEPGLNISFKR</sequence>
<gene>
    <name evidence="2" type="ORF">PL9631_1000011</name>
    <name evidence="3" type="ORF">PL9631_310003</name>
</gene>
<dbReference type="AlphaFoldDB" id="A0A7Z9BRC4"/>
<organism evidence="3 4">
    <name type="scientific">Planktothrix paucivesiculata PCC 9631</name>
    <dbReference type="NCBI Taxonomy" id="671071"/>
    <lineage>
        <taxon>Bacteria</taxon>
        <taxon>Bacillati</taxon>
        <taxon>Cyanobacteriota</taxon>
        <taxon>Cyanophyceae</taxon>
        <taxon>Oscillatoriophycideae</taxon>
        <taxon>Oscillatoriales</taxon>
        <taxon>Microcoleaceae</taxon>
        <taxon>Planktothrix</taxon>
    </lineage>
</organism>
<dbReference type="OrthoDB" id="459146at2"/>
<dbReference type="RefSeq" id="WP_083617018.1">
    <property type="nucleotide sequence ID" value="NZ_LR734997.1"/>
</dbReference>
<name>A0A7Z9BRC4_9CYAN</name>
<keyword evidence="4" id="KW-1185">Reference proteome</keyword>
<protein>
    <submittedName>
        <fullName evidence="3">Uncharacterized protein</fullName>
    </submittedName>
</protein>
<evidence type="ECO:0000313" key="3">
    <source>
        <dbReference type="EMBL" id="VXD17201.1"/>
    </source>
</evidence>
<comment type="caution">
    <text evidence="3">The sequence shown here is derived from an EMBL/GenBank/DDBJ whole genome shotgun (WGS) entry which is preliminary data.</text>
</comment>
<accession>A0A7Z9BRC4</accession>